<proteinExistence type="predicted"/>
<dbReference type="EMBL" id="JACCBT010000001">
    <property type="protein sequence ID" value="NYE13009.1"/>
    <property type="molecule type" value="Genomic_DNA"/>
</dbReference>
<dbReference type="RefSeq" id="WP_179834125.1">
    <property type="nucleotide sequence ID" value="NZ_BMRD01000013.1"/>
</dbReference>
<sequence>MIAAIEHLEKAVLGAVWTEGVVLRYGGVLRIRHVHGTRLSAAQGALPAIARALGPPRVRAAEQDVRTV</sequence>
<gene>
    <name evidence="1" type="ORF">BJ999_003305</name>
</gene>
<reference evidence="1 2" key="1">
    <citation type="submission" date="2020-07" db="EMBL/GenBank/DDBJ databases">
        <title>Sequencing the genomes of 1000 actinobacteria strains.</title>
        <authorList>
            <person name="Klenk H.-P."/>
        </authorList>
    </citation>
    <scope>NUCLEOTIDE SEQUENCE [LARGE SCALE GENOMIC DNA]</scope>
    <source>
        <strain evidence="1 2">DSM 43461</strain>
    </source>
</reference>
<dbReference type="AlphaFoldDB" id="A0A7Y9GAL7"/>
<dbReference type="Proteomes" id="UP000591272">
    <property type="component" value="Unassembled WGS sequence"/>
</dbReference>
<organism evidence="1 2">
    <name type="scientific">Actinomadura citrea</name>
    <dbReference type="NCBI Taxonomy" id="46158"/>
    <lineage>
        <taxon>Bacteria</taxon>
        <taxon>Bacillati</taxon>
        <taxon>Actinomycetota</taxon>
        <taxon>Actinomycetes</taxon>
        <taxon>Streptosporangiales</taxon>
        <taxon>Thermomonosporaceae</taxon>
        <taxon>Actinomadura</taxon>
    </lineage>
</organism>
<keyword evidence="2" id="KW-1185">Reference proteome</keyword>
<name>A0A7Y9GAL7_9ACTN</name>
<comment type="caution">
    <text evidence="1">The sequence shown here is derived from an EMBL/GenBank/DDBJ whole genome shotgun (WGS) entry which is preliminary data.</text>
</comment>
<accession>A0A7Y9GAL7</accession>
<evidence type="ECO:0000313" key="1">
    <source>
        <dbReference type="EMBL" id="NYE13009.1"/>
    </source>
</evidence>
<evidence type="ECO:0000313" key="2">
    <source>
        <dbReference type="Proteomes" id="UP000591272"/>
    </source>
</evidence>
<protein>
    <submittedName>
        <fullName evidence="1">Uncharacterized protein</fullName>
    </submittedName>
</protein>